<feature type="transmembrane region" description="Helical" evidence="1">
    <location>
        <begin position="36"/>
        <end position="54"/>
    </location>
</feature>
<sequence>MIVCCCLWIGWCVLHSLLITPGVVEFLENLWPVLPRYYRLAYNLVSLLTLVMLATYTRIDPGPVVFAWNGVLSIFRWLMMVAAILLFYGGAIQYDLHYFFGLRQLKTGKSHLLMNGGGEFHQTGVFALTRHPWYLGCLLAIWSFLPEYHAKSFGAAVILFLYIPVGAILEERKIMKLYEQSYGRYRKRVSMLIPLKWLVKKIGHW</sequence>
<accession>A0A1H0RJK6</accession>
<keyword evidence="3" id="KW-1185">Reference proteome</keyword>
<dbReference type="EMBL" id="FNJI01000015">
    <property type="protein sequence ID" value="SDP29717.1"/>
    <property type="molecule type" value="Genomic_DNA"/>
</dbReference>
<dbReference type="Pfam" id="PF06966">
    <property type="entry name" value="DUF1295"/>
    <property type="match status" value="1"/>
</dbReference>
<feature type="transmembrane region" description="Helical" evidence="1">
    <location>
        <begin position="152"/>
        <end position="169"/>
    </location>
</feature>
<dbReference type="STRING" id="91360.SAMN05660330_02331"/>
<organism evidence="2 3">
    <name type="scientific">Desulforhopalus singaporensis</name>
    <dbReference type="NCBI Taxonomy" id="91360"/>
    <lineage>
        <taxon>Bacteria</taxon>
        <taxon>Pseudomonadati</taxon>
        <taxon>Thermodesulfobacteriota</taxon>
        <taxon>Desulfobulbia</taxon>
        <taxon>Desulfobulbales</taxon>
        <taxon>Desulfocapsaceae</taxon>
        <taxon>Desulforhopalus</taxon>
    </lineage>
</organism>
<proteinExistence type="predicted"/>
<keyword evidence="1" id="KW-0472">Membrane</keyword>
<dbReference type="Proteomes" id="UP000199073">
    <property type="component" value="Unassembled WGS sequence"/>
</dbReference>
<evidence type="ECO:0000256" key="1">
    <source>
        <dbReference type="SAM" id="Phobius"/>
    </source>
</evidence>
<dbReference type="AlphaFoldDB" id="A0A1H0RJK6"/>
<reference evidence="2 3" key="1">
    <citation type="submission" date="2016-10" db="EMBL/GenBank/DDBJ databases">
        <authorList>
            <person name="de Groot N.N."/>
        </authorList>
    </citation>
    <scope>NUCLEOTIDE SEQUENCE [LARGE SCALE GENOMIC DNA]</scope>
    <source>
        <strain evidence="2 3">DSM 12130</strain>
    </source>
</reference>
<evidence type="ECO:0000313" key="3">
    <source>
        <dbReference type="Proteomes" id="UP000199073"/>
    </source>
</evidence>
<dbReference type="GO" id="GO:0016020">
    <property type="term" value="C:membrane"/>
    <property type="evidence" value="ECO:0007669"/>
    <property type="project" value="UniProtKB-SubCell"/>
</dbReference>
<feature type="transmembrane region" description="Helical" evidence="1">
    <location>
        <begin position="66"/>
        <end position="88"/>
    </location>
</feature>
<keyword evidence="1" id="KW-0812">Transmembrane</keyword>
<dbReference type="InterPro" id="IPR010721">
    <property type="entry name" value="UstE-like"/>
</dbReference>
<keyword evidence="1" id="KW-1133">Transmembrane helix</keyword>
<dbReference type="OrthoDB" id="9789029at2"/>
<name>A0A1H0RJK6_9BACT</name>
<gene>
    <name evidence="2" type="ORF">SAMN05660330_02331</name>
</gene>
<evidence type="ECO:0000313" key="2">
    <source>
        <dbReference type="EMBL" id="SDP29717.1"/>
    </source>
</evidence>
<protein>
    <submittedName>
        <fullName evidence="2">NnrU protein</fullName>
    </submittedName>
</protein>
<dbReference type="Gene3D" id="1.20.120.1630">
    <property type="match status" value="1"/>
</dbReference>